<dbReference type="AlphaFoldDB" id="A0A9D1LUI2"/>
<proteinExistence type="predicted"/>
<evidence type="ECO:0000313" key="1">
    <source>
        <dbReference type="EMBL" id="HIU48137.1"/>
    </source>
</evidence>
<dbReference type="Proteomes" id="UP000824111">
    <property type="component" value="Unassembled WGS sequence"/>
</dbReference>
<reference evidence="1" key="2">
    <citation type="journal article" date="2021" name="PeerJ">
        <title>Extensive microbial diversity within the chicken gut microbiome revealed by metagenomics and culture.</title>
        <authorList>
            <person name="Gilroy R."/>
            <person name="Ravi A."/>
            <person name="Getino M."/>
            <person name="Pursley I."/>
            <person name="Horton D.L."/>
            <person name="Alikhan N.F."/>
            <person name="Baker D."/>
            <person name="Gharbi K."/>
            <person name="Hall N."/>
            <person name="Watson M."/>
            <person name="Adriaenssens E.M."/>
            <person name="Foster-Nyarko E."/>
            <person name="Jarju S."/>
            <person name="Secka A."/>
            <person name="Antonio M."/>
            <person name="Oren A."/>
            <person name="Chaudhuri R.R."/>
            <person name="La Ragione R."/>
            <person name="Hildebrand F."/>
            <person name="Pallen M.J."/>
        </authorList>
    </citation>
    <scope>NUCLEOTIDE SEQUENCE</scope>
    <source>
        <strain evidence="1">ChiSjej4B22-9803</strain>
    </source>
</reference>
<name>A0A9D1LUI2_9FIRM</name>
<sequence length="178" mass="19720">MKSIRIKFCILMVLLILIIAGSLTGCIDISDEISTMNDTSNNTVAPEPKNTAFEGNCGVAASAQMGTDIIGYPTLTISVQNISGKDISAIRFYAVPYDVYGEEIERWITSQRHLYTDDMIRAGQSDQLHYSFIESSIKTMRLYVYSVYFSDGTEWGNKDATKSTILENGTLIEVSGEE</sequence>
<dbReference type="PROSITE" id="PS51257">
    <property type="entry name" value="PROKAR_LIPOPROTEIN"/>
    <property type="match status" value="1"/>
</dbReference>
<protein>
    <submittedName>
        <fullName evidence="1">Uncharacterized protein</fullName>
    </submittedName>
</protein>
<accession>A0A9D1LUI2</accession>
<dbReference type="EMBL" id="DVND01000053">
    <property type="protein sequence ID" value="HIU48137.1"/>
    <property type="molecule type" value="Genomic_DNA"/>
</dbReference>
<reference evidence="1" key="1">
    <citation type="submission" date="2020-10" db="EMBL/GenBank/DDBJ databases">
        <authorList>
            <person name="Gilroy R."/>
        </authorList>
    </citation>
    <scope>NUCLEOTIDE SEQUENCE</scope>
    <source>
        <strain evidence="1">ChiSjej4B22-9803</strain>
    </source>
</reference>
<organism evidence="1 2">
    <name type="scientific">Candidatus Avimonoglobus intestinipullorum</name>
    <dbReference type="NCBI Taxonomy" id="2840699"/>
    <lineage>
        <taxon>Bacteria</taxon>
        <taxon>Bacillati</taxon>
        <taxon>Bacillota</taxon>
        <taxon>Clostridia</taxon>
        <taxon>Eubacteriales</taxon>
        <taxon>Candidatus Avimonoglobus</taxon>
    </lineage>
</organism>
<gene>
    <name evidence="1" type="ORF">IAB04_02105</name>
</gene>
<comment type="caution">
    <text evidence="1">The sequence shown here is derived from an EMBL/GenBank/DDBJ whole genome shotgun (WGS) entry which is preliminary data.</text>
</comment>
<evidence type="ECO:0000313" key="2">
    <source>
        <dbReference type="Proteomes" id="UP000824111"/>
    </source>
</evidence>